<reference evidence="1 2" key="1">
    <citation type="journal article" date="2012" name="BMC Genomics">
        <title>Comparative genomic analysis and phylogenetic position of Theileria equi.</title>
        <authorList>
            <person name="Kappmeyer L.S."/>
            <person name="Thiagarajan M."/>
            <person name="Herndon D.R."/>
            <person name="Ramsay J.D."/>
            <person name="Caler E."/>
            <person name="Djikeng A."/>
            <person name="Gillespie J.J."/>
            <person name="Lau A.O."/>
            <person name="Roalson E.H."/>
            <person name="Silva J.C."/>
            <person name="Silva M.G."/>
            <person name="Suarez C.E."/>
            <person name="Ueti M.W."/>
            <person name="Nene V.M."/>
            <person name="Mealey R.H."/>
            <person name="Knowles D.P."/>
            <person name="Brayton K.A."/>
        </authorList>
    </citation>
    <scope>NUCLEOTIDE SEQUENCE [LARGE SCALE GENOMIC DNA]</scope>
    <source>
        <strain evidence="1 2">WA</strain>
    </source>
</reference>
<dbReference type="GeneID" id="15806347"/>
<dbReference type="OrthoDB" id="366252at2759"/>
<name>L0B0W2_THEEQ</name>
<keyword evidence="2" id="KW-1185">Reference proteome</keyword>
<dbReference type="KEGG" id="beq:BEWA_002830"/>
<dbReference type="Proteomes" id="UP000031512">
    <property type="component" value="Chromosome 3"/>
</dbReference>
<evidence type="ECO:0000313" key="1">
    <source>
        <dbReference type="EMBL" id="AFZ80876.1"/>
    </source>
</evidence>
<dbReference type="EMBL" id="CP001670">
    <property type="protein sequence ID" value="AFZ80876.1"/>
    <property type="molecule type" value="Genomic_DNA"/>
</dbReference>
<organism evidence="1 2">
    <name type="scientific">Theileria equi strain WA</name>
    <dbReference type="NCBI Taxonomy" id="1537102"/>
    <lineage>
        <taxon>Eukaryota</taxon>
        <taxon>Sar</taxon>
        <taxon>Alveolata</taxon>
        <taxon>Apicomplexa</taxon>
        <taxon>Aconoidasida</taxon>
        <taxon>Piroplasmida</taxon>
        <taxon>Theileriidae</taxon>
        <taxon>Theileria</taxon>
    </lineage>
</organism>
<proteinExistence type="predicted"/>
<gene>
    <name evidence="1" type="ORF">BEWA_002830</name>
</gene>
<accession>L0B0W2</accession>
<protein>
    <submittedName>
        <fullName evidence="1">Uncharacterized protein</fullName>
    </submittedName>
</protein>
<sequence>MVKKRRIDAKGDKNLKNVLFPVIPLPSVQLCLANSVPISCIRDREIDKLFRVKSLECPDDLNQLETNLEILGTDKLDEDALCRETQQNKDLDQLKAELALIKSLYSYIERGIWNKQRILSVYELGYGNVYKDMSGLESLYRHCTTLSPFASLIRSLLTCMSEQETETQDQVSKDASAQESLKRKFEECSGLQVCFDRLPLSSLKISDFYDSRLYQDIEPKDENTTNEDNSEEEMFQNLVQGKLCNGQEAKKPHELAISLILSNKYDCISPRLLTRVLGDYRIINAISKH</sequence>
<evidence type="ECO:0000313" key="2">
    <source>
        <dbReference type="Proteomes" id="UP000031512"/>
    </source>
</evidence>
<dbReference type="RefSeq" id="XP_004830542.1">
    <property type="nucleotide sequence ID" value="XM_004830485.1"/>
</dbReference>
<dbReference type="AlphaFoldDB" id="L0B0W2"/>
<dbReference type="VEuPathDB" id="PiroplasmaDB:BEWA_002830"/>